<dbReference type="GO" id="GO:0003676">
    <property type="term" value="F:nucleic acid binding"/>
    <property type="evidence" value="ECO:0007669"/>
    <property type="project" value="InterPro"/>
</dbReference>
<organism evidence="2 3">
    <name type="scientific">Alishewanella jeotgali KCTC 22429</name>
    <dbReference type="NCBI Taxonomy" id="1129374"/>
    <lineage>
        <taxon>Bacteria</taxon>
        <taxon>Pseudomonadati</taxon>
        <taxon>Pseudomonadota</taxon>
        <taxon>Gammaproteobacteria</taxon>
        <taxon>Alteromonadales</taxon>
        <taxon>Alteromonadaceae</taxon>
        <taxon>Alishewanella</taxon>
    </lineage>
</organism>
<dbReference type="RefSeq" id="WP_008949102.1">
    <property type="nucleotide sequence ID" value="NZ_AHTH01000001.1"/>
</dbReference>
<dbReference type="InterPro" id="IPR001584">
    <property type="entry name" value="Integrase_cat-core"/>
</dbReference>
<dbReference type="PROSITE" id="PS50994">
    <property type="entry name" value="INTEGRASE"/>
    <property type="match status" value="1"/>
</dbReference>
<accession>H3Z9K8</accession>
<comment type="caution">
    <text evidence="2">The sequence shown here is derived from an EMBL/GenBank/DDBJ whole genome shotgun (WGS) entry which is preliminary data.</text>
</comment>
<dbReference type="PATRIC" id="fig|1129374.4.peg.9"/>
<dbReference type="eggNOG" id="COG2801">
    <property type="taxonomic scope" value="Bacteria"/>
</dbReference>
<sequence length="591" mass="66889">MLELNADAANTELLVRYAQRLEQAKHGEKQSILTEVEEFLGWKSDKFYRELKKIGWTSGRKRRKDAGSTALSEEAIQKVAAISAIGNRANGKQIAKIPTIRSVLSQSGVDFNLSNSRIRAVLKDRGATAKQLAAPSAPVRLKSLYPNHVHQTDPSLCLLYYPPGKTGQIQRFRNDDDFYKNKPQNFEKHPNLRVWRYVLTDHASGAIRFRYYEAAGESTKTLYESLLWAWGEHNDPNCPMRGLPEFLMMDKGSANTSTPIKRALRALGVQVLDHAAKNARAKGQVENANNLVELLFESRLLLEPVTSVAELNQRAEAFQNAYNNNQLPEYNAIHSRHKMARYECWMRIRQHQGKLRELPPPEVCRWLLTAKPESRKVTNMEITAVHPRTKQRHTYDLTGLVGICNDMEVLITPMVISENAEILVYCTYLGQQQVHQVAPLTQNDFGFFNNAAVISQEYKAKPDTHVDTIRKEALRMAYPNMTDEEIKKARQKKTVPMNGELDALSHLMHLYTPTYMPVAGEQVTTDFAAPTSKTLRGIALKAAALAQLNRVLTPEESAWLNAIGDVTETQLPQVLERMRQELAKRPALRAI</sequence>
<gene>
    <name evidence="2" type="ORF">AJE_00045</name>
</gene>
<dbReference type="InterPro" id="IPR012337">
    <property type="entry name" value="RNaseH-like_sf"/>
</dbReference>
<keyword evidence="3" id="KW-1185">Reference proteome</keyword>
<dbReference type="InterPro" id="IPR036397">
    <property type="entry name" value="RNaseH_sf"/>
</dbReference>
<feature type="domain" description="Integrase catalytic" evidence="1">
    <location>
        <begin position="159"/>
        <end position="349"/>
    </location>
</feature>
<proteinExistence type="predicted"/>
<dbReference type="PANTHER" id="PTHR35004:SF7">
    <property type="entry name" value="INTEGRASE PROTEIN"/>
    <property type="match status" value="1"/>
</dbReference>
<evidence type="ECO:0000313" key="2">
    <source>
        <dbReference type="EMBL" id="EHR42709.1"/>
    </source>
</evidence>
<protein>
    <recommendedName>
        <fullName evidence="1">Integrase catalytic domain-containing protein</fullName>
    </recommendedName>
</protein>
<evidence type="ECO:0000313" key="3">
    <source>
        <dbReference type="Proteomes" id="UP000012046"/>
    </source>
</evidence>
<name>H3Z9K8_9ALTE</name>
<dbReference type="STRING" id="1129374.AJE_00045"/>
<dbReference type="AlphaFoldDB" id="H3Z9K8"/>
<dbReference type="GO" id="GO:0015074">
    <property type="term" value="P:DNA integration"/>
    <property type="evidence" value="ECO:0007669"/>
    <property type="project" value="InterPro"/>
</dbReference>
<dbReference type="Proteomes" id="UP000012046">
    <property type="component" value="Unassembled WGS sequence"/>
</dbReference>
<dbReference type="Gene3D" id="3.30.420.10">
    <property type="entry name" value="Ribonuclease H-like superfamily/Ribonuclease H"/>
    <property type="match status" value="1"/>
</dbReference>
<dbReference type="EMBL" id="AHTH01000001">
    <property type="protein sequence ID" value="EHR42709.1"/>
    <property type="molecule type" value="Genomic_DNA"/>
</dbReference>
<dbReference type="PANTHER" id="PTHR35004">
    <property type="entry name" value="TRANSPOSASE RV3428C-RELATED"/>
    <property type="match status" value="1"/>
</dbReference>
<dbReference type="SUPFAM" id="SSF53098">
    <property type="entry name" value="Ribonuclease H-like"/>
    <property type="match status" value="1"/>
</dbReference>
<reference evidence="2 3" key="1">
    <citation type="journal article" date="2012" name="J. Bacteriol.">
        <title>Genome Sequence of Extracellular-Protease-Producing Alishewanella jeotgali Isolated from Traditional Korean Fermented Seafood.</title>
        <authorList>
            <person name="Jung J."/>
            <person name="Chun J."/>
            <person name="Park W."/>
        </authorList>
    </citation>
    <scope>NUCLEOTIDE SEQUENCE [LARGE SCALE GENOMIC DNA]</scope>
    <source>
        <strain evidence="2 3">KCTC 22429</strain>
    </source>
</reference>
<evidence type="ECO:0000259" key="1">
    <source>
        <dbReference type="PROSITE" id="PS50994"/>
    </source>
</evidence>